<gene>
    <name evidence="10" type="ORF">N8I77_005120</name>
</gene>
<comment type="similarity">
    <text evidence="2">Belongs to the cytochrome P450 family.</text>
</comment>
<dbReference type="Proteomes" id="UP001265746">
    <property type="component" value="Unassembled WGS sequence"/>
</dbReference>
<feature type="transmembrane region" description="Helical" evidence="9">
    <location>
        <begin position="14"/>
        <end position="35"/>
    </location>
</feature>
<accession>A0AAD9SNH2</accession>
<dbReference type="AlphaFoldDB" id="A0AAD9SNH2"/>
<dbReference type="PANTHER" id="PTHR24305">
    <property type="entry name" value="CYTOCHROME P450"/>
    <property type="match status" value="1"/>
</dbReference>
<dbReference type="PANTHER" id="PTHR24305:SF77">
    <property type="entry name" value="CYTOCHROME P450 MONOOXYGENASE"/>
    <property type="match status" value="1"/>
</dbReference>
<evidence type="ECO:0000256" key="9">
    <source>
        <dbReference type="SAM" id="Phobius"/>
    </source>
</evidence>
<dbReference type="GO" id="GO:0020037">
    <property type="term" value="F:heme binding"/>
    <property type="evidence" value="ECO:0007669"/>
    <property type="project" value="InterPro"/>
</dbReference>
<dbReference type="PRINTS" id="PR00385">
    <property type="entry name" value="P450"/>
</dbReference>
<dbReference type="Pfam" id="PF00067">
    <property type="entry name" value="p450"/>
    <property type="match status" value="1"/>
</dbReference>
<evidence type="ECO:0000256" key="6">
    <source>
        <dbReference type="ARBA" id="ARBA00023004"/>
    </source>
</evidence>
<evidence type="ECO:0000256" key="8">
    <source>
        <dbReference type="PIRSR" id="PIRSR602401-1"/>
    </source>
</evidence>
<proteinExistence type="inferred from homology"/>
<keyword evidence="6 8" id="KW-0408">Iron</keyword>
<dbReference type="EMBL" id="JAUJFL010000002">
    <property type="protein sequence ID" value="KAK2611796.1"/>
    <property type="molecule type" value="Genomic_DNA"/>
</dbReference>
<keyword evidence="5" id="KW-0560">Oxidoreductase</keyword>
<keyword evidence="4 8" id="KW-0479">Metal-binding</keyword>
<protein>
    <recommendedName>
        <fullName evidence="12">Cytochrome P450</fullName>
    </recommendedName>
</protein>
<dbReference type="GO" id="GO:0005506">
    <property type="term" value="F:iron ion binding"/>
    <property type="evidence" value="ECO:0007669"/>
    <property type="project" value="InterPro"/>
</dbReference>
<evidence type="ECO:0008006" key="12">
    <source>
        <dbReference type="Google" id="ProtNLM"/>
    </source>
</evidence>
<keyword evidence="9" id="KW-1133">Transmembrane helix</keyword>
<dbReference type="GO" id="GO:0004497">
    <property type="term" value="F:monooxygenase activity"/>
    <property type="evidence" value="ECO:0007669"/>
    <property type="project" value="UniProtKB-KW"/>
</dbReference>
<evidence type="ECO:0000256" key="5">
    <source>
        <dbReference type="ARBA" id="ARBA00023002"/>
    </source>
</evidence>
<comment type="cofactor">
    <cofactor evidence="1 8">
        <name>heme</name>
        <dbReference type="ChEBI" id="CHEBI:30413"/>
    </cofactor>
</comment>
<dbReference type="SUPFAM" id="SSF48264">
    <property type="entry name" value="Cytochrome P450"/>
    <property type="match status" value="1"/>
</dbReference>
<organism evidence="10 11">
    <name type="scientific">Phomopsis amygdali</name>
    <name type="common">Fusicoccum amygdali</name>
    <dbReference type="NCBI Taxonomy" id="1214568"/>
    <lineage>
        <taxon>Eukaryota</taxon>
        <taxon>Fungi</taxon>
        <taxon>Dikarya</taxon>
        <taxon>Ascomycota</taxon>
        <taxon>Pezizomycotina</taxon>
        <taxon>Sordariomycetes</taxon>
        <taxon>Sordariomycetidae</taxon>
        <taxon>Diaporthales</taxon>
        <taxon>Diaporthaceae</taxon>
        <taxon>Diaporthe</taxon>
    </lineage>
</organism>
<evidence type="ECO:0000313" key="11">
    <source>
        <dbReference type="Proteomes" id="UP001265746"/>
    </source>
</evidence>
<dbReference type="CDD" id="cd11060">
    <property type="entry name" value="CYP57A1-like"/>
    <property type="match status" value="1"/>
</dbReference>
<dbReference type="PRINTS" id="PR00463">
    <property type="entry name" value="EP450I"/>
</dbReference>
<dbReference type="InterPro" id="IPR036396">
    <property type="entry name" value="Cyt_P450_sf"/>
</dbReference>
<sequence length="508" mass="56947">MDYYTELPPLVRTWGPIALGAFVFYNLVSYFISWYRLRQFPGPFLASVSYLWLGRAVLKSQVPKLIEDARKKHSNGGAFIRVSPDMLSTDSPEVLRAINAVHGGYRKGDWYHSAKVDPESHNMVSATEVAIHDKIKSMASAGYTGREVPRLESDIDGQIESLKNLIRTKYISSTDKIAPPLDMSKAAQYFTVDALTKIAYGDAFGYLVHDDDVAGYVKTMQEGSVFNELCTEIPWIRRIFWSKPMLQMFGPKPTDNDGIGALMKVGRKVVSTRFGPDAKEQQDMLGSFVRHGMTQRQCEIEVLLQLIAGTDSTSNAIRNTMLSLVSTPRAYRRLQQEIEEGIAAGNISSPITFAQGKAMPYLQAVIYESLRLFPPAFGNLPKVVPPAGDTLAGQFVPGGTHIAVNVPAIMQNVPTFGEHPEMFIPERFVEASPEKRRNMERVAEHNFGYGRYMCAGHVVAKMELSKIFVELLREFDFQIADPVNPCKQYQGILLSLEDLHMRVTYRNK</sequence>
<keyword evidence="11" id="KW-1185">Reference proteome</keyword>
<keyword evidence="7" id="KW-0503">Monooxygenase</keyword>
<evidence type="ECO:0000256" key="4">
    <source>
        <dbReference type="ARBA" id="ARBA00022723"/>
    </source>
</evidence>
<dbReference type="GO" id="GO:0016705">
    <property type="term" value="F:oxidoreductase activity, acting on paired donors, with incorporation or reduction of molecular oxygen"/>
    <property type="evidence" value="ECO:0007669"/>
    <property type="project" value="InterPro"/>
</dbReference>
<evidence type="ECO:0000256" key="3">
    <source>
        <dbReference type="ARBA" id="ARBA00022617"/>
    </source>
</evidence>
<feature type="binding site" description="axial binding residue" evidence="8">
    <location>
        <position position="454"/>
    </location>
    <ligand>
        <name>heme</name>
        <dbReference type="ChEBI" id="CHEBI:30413"/>
    </ligand>
    <ligandPart>
        <name>Fe</name>
        <dbReference type="ChEBI" id="CHEBI:18248"/>
    </ligandPart>
</feature>
<dbReference type="InterPro" id="IPR001128">
    <property type="entry name" value="Cyt_P450"/>
</dbReference>
<keyword evidence="3 8" id="KW-0349">Heme</keyword>
<dbReference type="InterPro" id="IPR002401">
    <property type="entry name" value="Cyt_P450_E_grp-I"/>
</dbReference>
<dbReference type="InterPro" id="IPR050121">
    <property type="entry name" value="Cytochrome_P450_monoxygenase"/>
</dbReference>
<evidence type="ECO:0000256" key="7">
    <source>
        <dbReference type="ARBA" id="ARBA00023033"/>
    </source>
</evidence>
<name>A0AAD9SNH2_PHOAM</name>
<keyword evidence="9" id="KW-0812">Transmembrane</keyword>
<comment type="caution">
    <text evidence="10">The sequence shown here is derived from an EMBL/GenBank/DDBJ whole genome shotgun (WGS) entry which is preliminary data.</text>
</comment>
<evidence type="ECO:0000256" key="2">
    <source>
        <dbReference type="ARBA" id="ARBA00010617"/>
    </source>
</evidence>
<evidence type="ECO:0000256" key="1">
    <source>
        <dbReference type="ARBA" id="ARBA00001971"/>
    </source>
</evidence>
<evidence type="ECO:0000313" key="10">
    <source>
        <dbReference type="EMBL" id="KAK2611796.1"/>
    </source>
</evidence>
<reference evidence="10" key="1">
    <citation type="submission" date="2023-06" db="EMBL/GenBank/DDBJ databases">
        <authorList>
            <person name="Noh H."/>
        </authorList>
    </citation>
    <scope>NUCLEOTIDE SEQUENCE</scope>
    <source>
        <strain evidence="10">DUCC20226</strain>
    </source>
</reference>
<dbReference type="Gene3D" id="1.10.630.10">
    <property type="entry name" value="Cytochrome P450"/>
    <property type="match status" value="1"/>
</dbReference>
<keyword evidence="9" id="KW-0472">Membrane</keyword>